<evidence type="ECO:0000256" key="1">
    <source>
        <dbReference type="ARBA" id="ARBA00001353"/>
    </source>
</evidence>
<dbReference type="AlphaFoldDB" id="A0A1H7XSC1"/>
<accession>A0A1H7XSC1</accession>
<organism evidence="9 10">
    <name type="scientific">Chitinophaga rupis</name>
    <dbReference type="NCBI Taxonomy" id="573321"/>
    <lineage>
        <taxon>Bacteria</taxon>
        <taxon>Pseudomonadati</taxon>
        <taxon>Bacteroidota</taxon>
        <taxon>Chitinophagia</taxon>
        <taxon>Chitinophagales</taxon>
        <taxon>Chitinophagaceae</taxon>
        <taxon>Chitinophaga</taxon>
    </lineage>
</organism>
<dbReference type="SUPFAM" id="SSF55620">
    <property type="entry name" value="Tetrahydrobiopterin biosynthesis enzymes-like"/>
    <property type="match status" value="1"/>
</dbReference>
<dbReference type="EMBL" id="FOBB01000004">
    <property type="protein sequence ID" value="SEM36544.1"/>
    <property type="molecule type" value="Genomic_DNA"/>
</dbReference>
<reference evidence="9 10" key="1">
    <citation type="submission" date="2016-10" db="EMBL/GenBank/DDBJ databases">
        <authorList>
            <person name="de Groot N.N."/>
        </authorList>
    </citation>
    <scope>NUCLEOTIDE SEQUENCE [LARGE SCALE GENOMIC DNA]</scope>
    <source>
        <strain evidence="9 10">DSM 21039</strain>
    </source>
</reference>
<evidence type="ECO:0000313" key="10">
    <source>
        <dbReference type="Proteomes" id="UP000198984"/>
    </source>
</evidence>
<evidence type="ECO:0000256" key="4">
    <source>
        <dbReference type="ARBA" id="ARBA00013043"/>
    </source>
</evidence>
<evidence type="ECO:0000256" key="3">
    <source>
        <dbReference type="ARBA" id="ARBA00005708"/>
    </source>
</evidence>
<dbReference type="EC" id="4.1.2.25" evidence="4"/>
<dbReference type="SMART" id="SM00905">
    <property type="entry name" value="FolB"/>
    <property type="match status" value="1"/>
</dbReference>
<dbReference type="GO" id="GO:0005737">
    <property type="term" value="C:cytoplasm"/>
    <property type="evidence" value="ECO:0007669"/>
    <property type="project" value="TreeGrafter"/>
</dbReference>
<dbReference type="GO" id="GO:0046656">
    <property type="term" value="P:folic acid biosynthetic process"/>
    <property type="evidence" value="ECO:0007669"/>
    <property type="project" value="UniProtKB-KW"/>
</dbReference>
<keyword evidence="6" id="KW-0456">Lyase</keyword>
<feature type="domain" description="Dihydroneopterin aldolase/epimerase" evidence="8">
    <location>
        <begin position="20"/>
        <end position="130"/>
    </location>
</feature>
<dbReference type="Pfam" id="PF02152">
    <property type="entry name" value="FolB"/>
    <property type="match status" value="1"/>
</dbReference>
<evidence type="ECO:0000313" key="9">
    <source>
        <dbReference type="EMBL" id="SEM36544.1"/>
    </source>
</evidence>
<evidence type="ECO:0000256" key="2">
    <source>
        <dbReference type="ARBA" id="ARBA00005013"/>
    </source>
</evidence>
<dbReference type="Gene3D" id="3.30.1130.10">
    <property type="match status" value="1"/>
</dbReference>
<dbReference type="InterPro" id="IPR006156">
    <property type="entry name" value="Dihydroneopterin_aldolase"/>
</dbReference>
<keyword evidence="10" id="KW-1185">Reference proteome</keyword>
<dbReference type="InterPro" id="IPR006157">
    <property type="entry name" value="FolB_dom"/>
</dbReference>
<keyword evidence="5" id="KW-0289">Folate biosynthesis</keyword>
<evidence type="ECO:0000259" key="8">
    <source>
        <dbReference type="SMART" id="SM00905"/>
    </source>
</evidence>
<dbReference type="PANTHER" id="PTHR42844">
    <property type="entry name" value="DIHYDRONEOPTERIN ALDOLASE 1-RELATED"/>
    <property type="match status" value="1"/>
</dbReference>
<sequence length="132" mass="15190">MLASYHLHICIFSHLRMLTIALEQLKFRAFHGFYPEERIIGNDFILDVYVTIADTIPVDELSDTVNYQDIFTIVKAVMAVPQPLLEQVVAGISHTIRERYPRVKKTVVTLRKMNPPMGAEVRNSLVSLEKEY</sequence>
<dbReference type="PANTHER" id="PTHR42844:SF1">
    <property type="entry name" value="DIHYDRONEOPTERIN ALDOLASE 1-RELATED"/>
    <property type="match status" value="1"/>
</dbReference>
<name>A0A1H7XSC1_9BACT</name>
<proteinExistence type="inferred from homology"/>
<evidence type="ECO:0000256" key="6">
    <source>
        <dbReference type="ARBA" id="ARBA00023239"/>
    </source>
</evidence>
<dbReference type="GO" id="GO:0004150">
    <property type="term" value="F:dihydroneopterin aldolase activity"/>
    <property type="evidence" value="ECO:0007669"/>
    <property type="project" value="UniProtKB-EC"/>
</dbReference>
<comment type="catalytic activity">
    <reaction evidence="1">
        <text>7,8-dihydroneopterin = 6-hydroxymethyl-7,8-dihydropterin + glycolaldehyde</text>
        <dbReference type="Rhea" id="RHEA:10540"/>
        <dbReference type="ChEBI" id="CHEBI:17001"/>
        <dbReference type="ChEBI" id="CHEBI:17071"/>
        <dbReference type="ChEBI" id="CHEBI:44841"/>
        <dbReference type="EC" id="4.1.2.25"/>
    </reaction>
</comment>
<evidence type="ECO:0000256" key="7">
    <source>
        <dbReference type="ARBA" id="ARBA00032903"/>
    </source>
</evidence>
<dbReference type="InterPro" id="IPR043133">
    <property type="entry name" value="GTP-CH-I_C/QueF"/>
</dbReference>
<protein>
    <recommendedName>
        <fullName evidence="4">dihydroneopterin aldolase</fullName>
        <ecNumber evidence="4">4.1.2.25</ecNumber>
    </recommendedName>
    <alternativeName>
        <fullName evidence="7">7,8-dihydroneopterin aldolase</fullName>
    </alternativeName>
</protein>
<dbReference type="NCBIfam" id="TIGR00526">
    <property type="entry name" value="folB_dom"/>
    <property type="match status" value="1"/>
</dbReference>
<comment type="similarity">
    <text evidence="3">Belongs to the DHNA family.</text>
</comment>
<gene>
    <name evidence="9" type="ORF">SAMN04488505_104176</name>
</gene>
<comment type="pathway">
    <text evidence="2">Cofactor biosynthesis; tetrahydrofolate biosynthesis; 2-amino-4-hydroxy-6-hydroxymethyl-7,8-dihydropteridine diphosphate from 7,8-dihydroneopterin triphosphate: step 3/4.</text>
</comment>
<dbReference type="Proteomes" id="UP000198984">
    <property type="component" value="Unassembled WGS sequence"/>
</dbReference>
<evidence type="ECO:0000256" key="5">
    <source>
        <dbReference type="ARBA" id="ARBA00022909"/>
    </source>
</evidence>
<dbReference type="STRING" id="573321.SAMN04488505_104176"/>